<reference evidence="3" key="1">
    <citation type="journal article" date="2018" name="Nat. Microbiol.">
        <title>Leveraging single-cell genomics to expand the fungal tree of life.</title>
        <authorList>
            <person name="Ahrendt S.R."/>
            <person name="Quandt C.A."/>
            <person name="Ciobanu D."/>
            <person name="Clum A."/>
            <person name="Salamov A."/>
            <person name="Andreopoulos B."/>
            <person name="Cheng J.F."/>
            <person name="Woyke T."/>
            <person name="Pelin A."/>
            <person name="Henrissat B."/>
            <person name="Reynolds N.K."/>
            <person name="Benny G.L."/>
            <person name="Smith M.E."/>
            <person name="James T.Y."/>
            <person name="Grigoriev I.V."/>
        </authorList>
    </citation>
    <scope>NUCLEOTIDE SEQUENCE [LARGE SCALE GENOMIC DNA]</scope>
</reference>
<name>A0A4V1IY14_9FUNG</name>
<dbReference type="InterPro" id="IPR019193">
    <property type="entry name" value="UBQ-conj_enz_E2-bd_prot"/>
</dbReference>
<protein>
    <submittedName>
        <fullName evidence="2">Uncharacterized protein</fullName>
    </submittedName>
</protein>
<evidence type="ECO:0000313" key="3">
    <source>
        <dbReference type="Proteomes" id="UP000267251"/>
    </source>
</evidence>
<feature type="region of interest" description="Disordered" evidence="1">
    <location>
        <begin position="1"/>
        <end position="26"/>
    </location>
</feature>
<dbReference type="Pfam" id="PF09814">
    <property type="entry name" value="HECT_2"/>
    <property type="match status" value="1"/>
</dbReference>
<evidence type="ECO:0000313" key="2">
    <source>
        <dbReference type="EMBL" id="RKP12969.1"/>
    </source>
</evidence>
<organism evidence="2 3">
    <name type="scientific">Piptocephalis cylindrospora</name>
    <dbReference type="NCBI Taxonomy" id="1907219"/>
    <lineage>
        <taxon>Eukaryota</taxon>
        <taxon>Fungi</taxon>
        <taxon>Fungi incertae sedis</taxon>
        <taxon>Zoopagomycota</taxon>
        <taxon>Zoopagomycotina</taxon>
        <taxon>Zoopagomycetes</taxon>
        <taxon>Zoopagales</taxon>
        <taxon>Piptocephalidaceae</taxon>
        <taxon>Piptocephalis</taxon>
    </lineage>
</organism>
<keyword evidence="3" id="KW-1185">Reference proteome</keyword>
<proteinExistence type="predicted"/>
<dbReference type="EMBL" id="KZ988146">
    <property type="protein sequence ID" value="RKP12969.1"/>
    <property type="molecule type" value="Genomic_DNA"/>
</dbReference>
<gene>
    <name evidence="2" type="ORF">BJ684DRAFT_20512</name>
</gene>
<accession>A0A4V1IY14</accession>
<dbReference type="AlphaFoldDB" id="A0A4V1IY14"/>
<sequence length="226" mass="25174">MSPFMALPSRSSPPSPRKSPSFYRRYTHPTAMRIRRSIRMEGSTSSLSGEEQSPGRIICPGCQHDLGRLQNKDQVMLDKWEITPIIHPPLPHAPWATYAALEILALSRTHASYRFILQPDGRATEPIMGHLWLMHGRTWITGSGLQGQGPHHVLRLLYHSSPDTPEIDWKDGEDGVEVLPWSKAQILQVLEALKHTTALSTLTDQGTPPSPIPGPFPGFTQGFLPL</sequence>
<dbReference type="Proteomes" id="UP000267251">
    <property type="component" value="Unassembled WGS sequence"/>
</dbReference>
<evidence type="ECO:0000256" key="1">
    <source>
        <dbReference type="SAM" id="MobiDB-lite"/>
    </source>
</evidence>